<evidence type="ECO:0000256" key="5">
    <source>
        <dbReference type="SAM" id="MobiDB-lite"/>
    </source>
</evidence>
<dbReference type="GO" id="GO:0008270">
    <property type="term" value="F:zinc ion binding"/>
    <property type="evidence" value="ECO:0007669"/>
    <property type="project" value="UniProtKB-KW"/>
</dbReference>
<keyword evidence="1" id="KW-0479">Metal-binding</keyword>
<evidence type="ECO:0000256" key="1">
    <source>
        <dbReference type="ARBA" id="ARBA00022723"/>
    </source>
</evidence>
<organism evidence="7 8">
    <name type="scientific">Dendrobium thyrsiflorum</name>
    <name type="common">Pinecone-like raceme dendrobium</name>
    <name type="synonym">Orchid</name>
    <dbReference type="NCBI Taxonomy" id="117978"/>
    <lineage>
        <taxon>Eukaryota</taxon>
        <taxon>Viridiplantae</taxon>
        <taxon>Streptophyta</taxon>
        <taxon>Embryophyta</taxon>
        <taxon>Tracheophyta</taxon>
        <taxon>Spermatophyta</taxon>
        <taxon>Magnoliopsida</taxon>
        <taxon>Liliopsida</taxon>
        <taxon>Asparagales</taxon>
        <taxon>Orchidaceae</taxon>
        <taxon>Epidendroideae</taxon>
        <taxon>Malaxideae</taxon>
        <taxon>Dendrobiinae</taxon>
        <taxon>Dendrobium</taxon>
    </lineage>
</organism>
<feature type="domain" description="BED-type" evidence="6">
    <location>
        <begin position="31"/>
        <end position="91"/>
    </location>
</feature>
<evidence type="ECO:0000256" key="3">
    <source>
        <dbReference type="ARBA" id="ARBA00022833"/>
    </source>
</evidence>
<accession>A0ABD0U8E0</accession>
<dbReference type="EMBL" id="JANQDX010000018">
    <property type="protein sequence ID" value="KAL0906448.1"/>
    <property type="molecule type" value="Genomic_DNA"/>
</dbReference>
<dbReference type="PROSITE" id="PS50808">
    <property type="entry name" value="ZF_BED"/>
    <property type="match status" value="1"/>
</dbReference>
<name>A0ABD0U8E0_DENTH</name>
<feature type="region of interest" description="Disordered" evidence="5">
    <location>
        <begin position="1"/>
        <end position="25"/>
    </location>
</feature>
<dbReference type="InterPro" id="IPR036236">
    <property type="entry name" value="Znf_C2H2_sf"/>
</dbReference>
<dbReference type="SMART" id="SM00614">
    <property type="entry name" value="ZnF_BED"/>
    <property type="match status" value="1"/>
</dbReference>
<comment type="caution">
    <text evidence="7">The sequence shown here is derived from an EMBL/GenBank/DDBJ whole genome shotgun (WGS) entry which is preliminary data.</text>
</comment>
<dbReference type="PANTHER" id="PTHR34396:SF31">
    <property type="entry name" value="OS02G0326900 PROTEIN"/>
    <property type="match status" value="1"/>
</dbReference>
<proteinExistence type="predicted"/>
<evidence type="ECO:0000256" key="4">
    <source>
        <dbReference type="PROSITE-ProRule" id="PRU00027"/>
    </source>
</evidence>
<dbReference type="Proteomes" id="UP001552299">
    <property type="component" value="Unassembled WGS sequence"/>
</dbReference>
<evidence type="ECO:0000259" key="6">
    <source>
        <dbReference type="PROSITE" id="PS50808"/>
    </source>
</evidence>
<evidence type="ECO:0000313" key="7">
    <source>
        <dbReference type="EMBL" id="KAL0906448.1"/>
    </source>
</evidence>
<reference evidence="7 8" key="1">
    <citation type="journal article" date="2024" name="Plant Biotechnol. J.">
        <title>Dendrobium thyrsiflorum genome and its molecular insights into genes involved in important horticultural traits.</title>
        <authorList>
            <person name="Chen B."/>
            <person name="Wang J.Y."/>
            <person name="Zheng P.J."/>
            <person name="Li K.L."/>
            <person name="Liang Y.M."/>
            <person name="Chen X.F."/>
            <person name="Zhang C."/>
            <person name="Zhao X."/>
            <person name="He X."/>
            <person name="Zhang G.Q."/>
            <person name="Liu Z.J."/>
            <person name="Xu Q."/>
        </authorList>
    </citation>
    <scope>NUCLEOTIDE SEQUENCE [LARGE SCALE GENOMIC DNA]</scope>
    <source>
        <strain evidence="7">GZMU011</strain>
    </source>
</reference>
<dbReference type="InterPro" id="IPR053031">
    <property type="entry name" value="Cuticle_assoc_protein"/>
</dbReference>
<dbReference type="AlphaFoldDB" id="A0ABD0U8E0"/>
<dbReference type="Pfam" id="PF02892">
    <property type="entry name" value="zf-BED"/>
    <property type="match status" value="1"/>
</dbReference>
<sequence>MVEDNKSLEENAIGTSKHDEDVNPVAIKKRKKTSSVWDEFKEVKLANGQKKGECIHCKRALAIGSTGSTTQFRRHLDRCEARICFIKNQKVLHFQPKDIDSIAENSQESASLMTFSYDNSKDLCLYECPLSSECNVKV</sequence>
<dbReference type="SUPFAM" id="SSF57667">
    <property type="entry name" value="beta-beta-alpha zinc fingers"/>
    <property type="match status" value="1"/>
</dbReference>
<evidence type="ECO:0000313" key="8">
    <source>
        <dbReference type="Proteomes" id="UP001552299"/>
    </source>
</evidence>
<keyword evidence="3" id="KW-0862">Zinc</keyword>
<protein>
    <recommendedName>
        <fullName evidence="6">BED-type domain-containing protein</fullName>
    </recommendedName>
</protein>
<dbReference type="PANTHER" id="PTHR34396">
    <property type="entry name" value="OS03G0264950 PROTEIN-RELATED"/>
    <property type="match status" value="1"/>
</dbReference>
<keyword evidence="2 4" id="KW-0863">Zinc-finger</keyword>
<keyword evidence="8" id="KW-1185">Reference proteome</keyword>
<dbReference type="InterPro" id="IPR003656">
    <property type="entry name" value="Znf_BED"/>
</dbReference>
<evidence type="ECO:0000256" key="2">
    <source>
        <dbReference type="ARBA" id="ARBA00022771"/>
    </source>
</evidence>
<gene>
    <name evidence="7" type="ORF">M5K25_024943</name>
</gene>